<keyword evidence="1" id="KW-0472">Membrane</keyword>
<accession>T1IN66</accession>
<dbReference type="EMBL" id="JH431149">
    <property type="status" value="NOT_ANNOTATED_CDS"/>
    <property type="molecule type" value="Genomic_DNA"/>
</dbReference>
<keyword evidence="3" id="KW-1185">Reference proteome</keyword>
<feature type="transmembrane region" description="Helical" evidence="1">
    <location>
        <begin position="6"/>
        <end position="29"/>
    </location>
</feature>
<evidence type="ECO:0000313" key="2">
    <source>
        <dbReference type="EnsemblMetazoa" id="SMAR002442-PA"/>
    </source>
</evidence>
<dbReference type="EnsemblMetazoa" id="SMAR002442-RA">
    <property type="protein sequence ID" value="SMAR002442-PA"/>
    <property type="gene ID" value="SMAR002442"/>
</dbReference>
<keyword evidence="1" id="KW-0812">Transmembrane</keyword>
<evidence type="ECO:0000256" key="1">
    <source>
        <dbReference type="SAM" id="Phobius"/>
    </source>
</evidence>
<evidence type="ECO:0000313" key="3">
    <source>
        <dbReference type="Proteomes" id="UP000014500"/>
    </source>
</evidence>
<sequence>MKIFVSPLGVLRSCYVIILLITSVPLLTIDRPAATGLSRTPEKPSPTIPLSPIVWHLMILRNLEANLDSGV</sequence>
<protein>
    <submittedName>
        <fullName evidence="2">Uncharacterized protein</fullName>
    </submittedName>
</protein>
<organism evidence="2 3">
    <name type="scientific">Strigamia maritima</name>
    <name type="common">European centipede</name>
    <name type="synonym">Geophilus maritimus</name>
    <dbReference type="NCBI Taxonomy" id="126957"/>
    <lineage>
        <taxon>Eukaryota</taxon>
        <taxon>Metazoa</taxon>
        <taxon>Ecdysozoa</taxon>
        <taxon>Arthropoda</taxon>
        <taxon>Myriapoda</taxon>
        <taxon>Chilopoda</taxon>
        <taxon>Pleurostigmophora</taxon>
        <taxon>Geophilomorpha</taxon>
        <taxon>Linotaeniidae</taxon>
        <taxon>Strigamia</taxon>
    </lineage>
</organism>
<name>T1IN66_STRMM</name>
<proteinExistence type="predicted"/>
<dbReference type="Proteomes" id="UP000014500">
    <property type="component" value="Unassembled WGS sequence"/>
</dbReference>
<dbReference type="AlphaFoldDB" id="T1IN66"/>
<dbReference type="HOGENOM" id="CLU_2743238_0_0_1"/>
<reference evidence="2" key="2">
    <citation type="submission" date="2015-02" db="UniProtKB">
        <authorList>
            <consortium name="EnsemblMetazoa"/>
        </authorList>
    </citation>
    <scope>IDENTIFICATION</scope>
</reference>
<reference evidence="3" key="1">
    <citation type="submission" date="2011-05" db="EMBL/GenBank/DDBJ databases">
        <authorList>
            <person name="Richards S.R."/>
            <person name="Qu J."/>
            <person name="Jiang H."/>
            <person name="Jhangiani S.N."/>
            <person name="Agravi P."/>
            <person name="Goodspeed R."/>
            <person name="Gross S."/>
            <person name="Mandapat C."/>
            <person name="Jackson L."/>
            <person name="Mathew T."/>
            <person name="Pu L."/>
            <person name="Thornton R."/>
            <person name="Saada N."/>
            <person name="Wilczek-Boney K.B."/>
            <person name="Lee S."/>
            <person name="Kovar C."/>
            <person name="Wu Y."/>
            <person name="Scherer S.E."/>
            <person name="Worley K.C."/>
            <person name="Muzny D.M."/>
            <person name="Gibbs R."/>
        </authorList>
    </citation>
    <scope>NUCLEOTIDE SEQUENCE</scope>
    <source>
        <strain evidence="3">Brora</strain>
    </source>
</reference>
<keyword evidence="1" id="KW-1133">Transmembrane helix</keyword>